<dbReference type="EMBL" id="CACSHJ010000087">
    <property type="protein sequence ID" value="CAA0306238.1"/>
    <property type="molecule type" value="Genomic_DNA"/>
</dbReference>
<dbReference type="PANTHER" id="PTHR31111:SF125">
    <property type="entry name" value="F-BOX PROTEIN CPR30-LIKE"/>
    <property type="match status" value="1"/>
</dbReference>
<gene>
    <name evidence="3" type="ORF">C24_LOCUS4963</name>
</gene>
<evidence type="ECO:0000259" key="2">
    <source>
        <dbReference type="Pfam" id="PF08268"/>
    </source>
</evidence>
<feature type="domain" description="F-box" evidence="1">
    <location>
        <begin position="28"/>
        <end position="56"/>
    </location>
</feature>
<dbReference type="AlphaFoldDB" id="A0A5S9WSP3"/>
<dbReference type="InterPro" id="IPR017451">
    <property type="entry name" value="F-box-assoc_interact_dom"/>
</dbReference>
<dbReference type="Pfam" id="PF00646">
    <property type="entry name" value="F-box"/>
    <property type="match status" value="1"/>
</dbReference>
<organism evidence="3 4">
    <name type="scientific">Arabidopsis thaliana</name>
    <name type="common">Mouse-ear cress</name>
    <dbReference type="NCBI Taxonomy" id="3702"/>
    <lineage>
        <taxon>Eukaryota</taxon>
        <taxon>Viridiplantae</taxon>
        <taxon>Streptophyta</taxon>
        <taxon>Embryophyta</taxon>
        <taxon>Tracheophyta</taxon>
        <taxon>Spermatophyta</taxon>
        <taxon>Magnoliopsida</taxon>
        <taxon>eudicotyledons</taxon>
        <taxon>Gunneridae</taxon>
        <taxon>Pentapetalae</taxon>
        <taxon>rosids</taxon>
        <taxon>malvids</taxon>
        <taxon>Brassicales</taxon>
        <taxon>Brassicaceae</taxon>
        <taxon>Camelineae</taxon>
        <taxon>Arabidopsis</taxon>
    </lineage>
</organism>
<dbReference type="InterPro" id="IPR036047">
    <property type="entry name" value="F-box-like_dom_sf"/>
</dbReference>
<dbReference type="OrthoDB" id="1113636at2759"/>
<dbReference type="NCBIfam" id="TIGR01640">
    <property type="entry name" value="F_box_assoc_1"/>
    <property type="match status" value="1"/>
</dbReference>
<protein>
    <recommendedName>
        <fullName evidence="5">F-box domain-containing protein</fullName>
    </recommendedName>
</protein>
<evidence type="ECO:0000313" key="3">
    <source>
        <dbReference type="EMBL" id="CAA0306238.1"/>
    </source>
</evidence>
<proteinExistence type="predicted"/>
<dbReference type="PANTHER" id="PTHR31111">
    <property type="entry name" value="BNAA05G37150D PROTEIN-RELATED"/>
    <property type="match status" value="1"/>
</dbReference>
<dbReference type="Gene3D" id="1.20.1280.50">
    <property type="match status" value="1"/>
</dbReference>
<evidence type="ECO:0000259" key="1">
    <source>
        <dbReference type="Pfam" id="PF00646"/>
    </source>
</evidence>
<dbReference type="ExpressionAtlas" id="A0A5S9WSP3">
    <property type="expression patterns" value="baseline and differential"/>
</dbReference>
<dbReference type="Proteomes" id="UP000434276">
    <property type="component" value="Unassembled WGS sequence"/>
</dbReference>
<sequence>MNHQKSTTSGDDETDYFDAIPVDLFTAKILSKLPVKSIAQCRCVSKLWSSQIRRPYYNMLFPIMSPAPPRILFTIENAEGLFFYSSPQPRNPDENTSLVATLHHRTSGNSLRITSPPVGGLLCLEHDRKNYSRVLVISNPITGEFLALPKLRINEIKKELLYLNETYIFGYDPIDKQSKVLRITSSSCRLPKFGQYHVLTFESGNKNLLWRKTECCALHFPMGDIRAMCISGILYYAADVSTNFTIACFHVRSEDFTFIDINQDIKKMGQTLNFIDFKGKLGAFCYKKFSKTFELWVLEDAERHQWSKHIYQLPNIYLNKVVAAGVVGSSEIVFYRKYTLEQDQFFIAYYNLESNKLTKVILEVPQLFSGTCYVNAFTNYVGDVRLM</sequence>
<evidence type="ECO:0000313" key="4">
    <source>
        <dbReference type="Proteomes" id="UP000434276"/>
    </source>
</evidence>
<dbReference type="Pfam" id="PF08268">
    <property type="entry name" value="FBA_3"/>
    <property type="match status" value="1"/>
</dbReference>
<dbReference type="SUPFAM" id="SSF81383">
    <property type="entry name" value="F-box domain"/>
    <property type="match status" value="1"/>
</dbReference>
<dbReference type="InterPro" id="IPR001810">
    <property type="entry name" value="F-box_dom"/>
</dbReference>
<evidence type="ECO:0008006" key="5">
    <source>
        <dbReference type="Google" id="ProtNLM"/>
    </source>
</evidence>
<accession>A0A5S9WSP3</accession>
<reference evidence="3 4" key="1">
    <citation type="submission" date="2019-12" db="EMBL/GenBank/DDBJ databases">
        <authorList>
            <person name="Jiao W.-B."/>
            <person name="Schneeberger K."/>
        </authorList>
    </citation>
    <scope>NUCLEOTIDE SEQUENCE [LARGE SCALE GENOMIC DNA]</scope>
    <source>
        <strain evidence="4">cv. C24</strain>
    </source>
</reference>
<name>A0A5S9WSP3_ARATH</name>
<feature type="domain" description="F-box associated beta-propeller type 3" evidence="2">
    <location>
        <begin position="70"/>
        <end position="380"/>
    </location>
</feature>
<dbReference type="InterPro" id="IPR013187">
    <property type="entry name" value="F-box-assoc_dom_typ3"/>
</dbReference>